<keyword evidence="2 5" id="KW-0812">Transmembrane</keyword>
<dbReference type="InterPro" id="IPR007016">
    <property type="entry name" value="O-antigen_ligase-rel_domated"/>
</dbReference>
<proteinExistence type="predicted"/>
<dbReference type="AlphaFoldDB" id="A0A178MVL5"/>
<dbReference type="OrthoDB" id="8050531at2"/>
<feature type="transmembrane region" description="Helical" evidence="5">
    <location>
        <begin position="80"/>
        <end position="101"/>
    </location>
</feature>
<dbReference type="Pfam" id="PF04932">
    <property type="entry name" value="Wzy_C"/>
    <property type="match status" value="1"/>
</dbReference>
<feature type="transmembrane region" description="Helical" evidence="5">
    <location>
        <begin position="225"/>
        <end position="244"/>
    </location>
</feature>
<keyword evidence="8" id="KW-1185">Reference proteome</keyword>
<comment type="subcellular location">
    <subcellularLocation>
        <location evidence="1">Membrane</location>
        <topology evidence="1">Multi-pass membrane protein</topology>
    </subcellularLocation>
</comment>
<gene>
    <name evidence="7" type="ORF">A6A05_09140</name>
</gene>
<feature type="transmembrane region" description="Helical" evidence="5">
    <location>
        <begin position="333"/>
        <end position="353"/>
    </location>
</feature>
<evidence type="ECO:0000256" key="4">
    <source>
        <dbReference type="ARBA" id="ARBA00023136"/>
    </source>
</evidence>
<dbReference type="InterPro" id="IPR051533">
    <property type="entry name" value="WaaL-like"/>
</dbReference>
<reference evidence="7 8" key="1">
    <citation type="submission" date="2016-04" db="EMBL/GenBank/DDBJ databases">
        <title>Draft genome sequence of freshwater magnetotactic bacteria Magnetospirillum marisnigri SP-1 and Magnetospirillum moscoviense BB-1.</title>
        <authorList>
            <person name="Koziaeva V."/>
            <person name="Dziuba M.V."/>
            <person name="Ivanov T.M."/>
            <person name="Kuznetsov B."/>
            <person name="Grouzdev D.S."/>
        </authorList>
    </citation>
    <scope>NUCLEOTIDE SEQUENCE [LARGE SCALE GENOMIC DNA]</scope>
    <source>
        <strain evidence="7 8">BB-1</strain>
    </source>
</reference>
<feature type="transmembrane region" description="Helical" evidence="5">
    <location>
        <begin position="20"/>
        <end position="41"/>
    </location>
</feature>
<feature type="transmembrane region" description="Helical" evidence="5">
    <location>
        <begin position="113"/>
        <end position="133"/>
    </location>
</feature>
<evidence type="ECO:0000313" key="7">
    <source>
        <dbReference type="EMBL" id="OAN54202.1"/>
    </source>
</evidence>
<sequence>MTTTSPTRLLLFVAGLTMPPLAVLAANGLAPMAAVVGLLALARLWSRRIDLAAGWSVAALSILLFAWAALSALWSPVPLTALGSAARLGGLALIGTAGILAARSLDSHERSGLMTGLMIGSLIAALILSVEYLTGNSLSGALFEVRGMKPLPPGAKSQFNRGATILALAAWPLVGWLTERQGRKRGFIPLAVIGAVILAGDSLAAILAVLAGSIVYGAAVWSPRGAARLVVVATAAAALAVVTVSPRLPTPPASFTSLDWLPISAHHRLAVWQFTGAKATEHPLLGWGMESSRVIPGAEDRLDTEWFTPDGKSKGSLTGTRLPLHPHNALLQIWLELGMVGVALTLLLVGQATRDRRPAHLACLTAALVVASVSYGAWQSWWVSALWIIAALCAPDREGTPA</sequence>
<accession>A0A178MVL5</accession>
<name>A0A178MVL5_9PROT</name>
<evidence type="ECO:0000256" key="2">
    <source>
        <dbReference type="ARBA" id="ARBA00022692"/>
    </source>
</evidence>
<dbReference type="PANTHER" id="PTHR37422:SF13">
    <property type="entry name" value="LIPOPOLYSACCHARIDE BIOSYNTHESIS PROTEIN PA4999-RELATED"/>
    <property type="match status" value="1"/>
</dbReference>
<organism evidence="7 8">
    <name type="scientific">Magnetospirillum moscoviense</name>
    <dbReference type="NCBI Taxonomy" id="1437059"/>
    <lineage>
        <taxon>Bacteria</taxon>
        <taxon>Pseudomonadati</taxon>
        <taxon>Pseudomonadota</taxon>
        <taxon>Alphaproteobacteria</taxon>
        <taxon>Rhodospirillales</taxon>
        <taxon>Rhodospirillaceae</taxon>
        <taxon>Magnetospirillum</taxon>
    </lineage>
</organism>
<dbReference type="PANTHER" id="PTHR37422">
    <property type="entry name" value="TEICHURONIC ACID BIOSYNTHESIS PROTEIN TUAE"/>
    <property type="match status" value="1"/>
</dbReference>
<dbReference type="Proteomes" id="UP000078543">
    <property type="component" value="Unassembled WGS sequence"/>
</dbReference>
<feature type="domain" description="O-antigen ligase-related" evidence="6">
    <location>
        <begin position="190"/>
        <end position="345"/>
    </location>
</feature>
<protein>
    <recommendedName>
        <fullName evidence="6">O-antigen ligase-related domain-containing protein</fullName>
    </recommendedName>
</protein>
<evidence type="ECO:0000256" key="3">
    <source>
        <dbReference type="ARBA" id="ARBA00022989"/>
    </source>
</evidence>
<dbReference type="EMBL" id="LWQU01000122">
    <property type="protein sequence ID" value="OAN54202.1"/>
    <property type="molecule type" value="Genomic_DNA"/>
</dbReference>
<dbReference type="RefSeq" id="WP_068498611.1">
    <property type="nucleotide sequence ID" value="NZ_LWQU01000122.1"/>
</dbReference>
<evidence type="ECO:0000256" key="1">
    <source>
        <dbReference type="ARBA" id="ARBA00004141"/>
    </source>
</evidence>
<evidence type="ECO:0000256" key="5">
    <source>
        <dbReference type="SAM" id="Phobius"/>
    </source>
</evidence>
<keyword evidence="4 5" id="KW-0472">Membrane</keyword>
<feature type="transmembrane region" description="Helical" evidence="5">
    <location>
        <begin position="359"/>
        <end position="378"/>
    </location>
</feature>
<comment type="caution">
    <text evidence="7">The sequence shown here is derived from an EMBL/GenBank/DDBJ whole genome shotgun (WGS) entry which is preliminary data.</text>
</comment>
<keyword evidence="3 5" id="KW-1133">Transmembrane helix</keyword>
<evidence type="ECO:0000313" key="8">
    <source>
        <dbReference type="Proteomes" id="UP000078543"/>
    </source>
</evidence>
<feature type="transmembrane region" description="Helical" evidence="5">
    <location>
        <begin position="190"/>
        <end position="219"/>
    </location>
</feature>
<dbReference type="GO" id="GO:0016020">
    <property type="term" value="C:membrane"/>
    <property type="evidence" value="ECO:0007669"/>
    <property type="project" value="UniProtKB-SubCell"/>
</dbReference>
<feature type="transmembrane region" description="Helical" evidence="5">
    <location>
        <begin position="53"/>
        <end position="74"/>
    </location>
</feature>
<dbReference type="STRING" id="1437059.A6A05_09140"/>
<evidence type="ECO:0000259" key="6">
    <source>
        <dbReference type="Pfam" id="PF04932"/>
    </source>
</evidence>